<dbReference type="RefSeq" id="XP_008579599.1">
    <property type="nucleotide sequence ID" value="XM_008581377.1"/>
</dbReference>
<sequence length="616" mass="70619">MSCKKRRSQKVSFDEKSNMKIEHYFSQVPKGQQNNSNIPQKKKEPRKCSRDITNTQGQRSHLPKKNPNDPIVPPNKTIKVTLDVNHRKTGDRPYVLTHSEKDSLYVALNTLKAVKEEIKTQQGKEMLVYGVEGIEGYLNLGMPLSCFPESCHVTVTVFTFYQSKDEQKENNQVFGRHDKSSTDCVKFYIHPIGKKIKRIVKCGKLHKEGYKLCVYAFKGETIKDALCKDGRFLSFLESDNWKLIHNLNSIVESTQAVDGLEGKTFQVEVEKTMGPRAVAPQNSESEKRNTCALKEQIVDQYPRLRIESEKIRENFKKEMKKRKGNALLKCYETKFGKLIKNATPVKVIKLLSHLSDSVGYIFWDNNGNRGAATCFVFRELFIFTCRHVISDIVGKGIESSQWAGIIAQCVRVTFSYEELPEKEENCFFIEPWFEISDVDLDYAVLKLKENGQPVPVGLYNEITPAPSSGLIYIIGHPDGERKSTDRCAIIPQDEREKKCLEHVRFREAEGFSWSTQYIHLYTHKDFQKKIHSPDVITYDTTFFFGASGSPVFDSRGLLVAMHTAGCAYRHLEGISSIIEFGCTMESILLDIKEKHKIWYKEVCIYQQDVEMVSDED</sequence>
<protein>
    <submittedName>
        <fullName evidence="3">Protein FAM111A</fullName>
    </submittedName>
</protein>
<keyword evidence="2" id="KW-1185">Reference proteome</keyword>
<dbReference type="SUPFAM" id="SSF50494">
    <property type="entry name" value="Trypsin-like serine proteases"/>
    <property type="match status" value="1"/>
</dbReference>
<name>A0ABM0RG58_GALVR</name>
<feature type="compositionally biased region" description="Polar residues" evidence="1">
    <location>
        <begin position="29"/>
        <end position="39"/>
    </location>
</feature>
<accession>A0ABM0RG58</accession>
<dbReference type="PANTHER" id="PTHR14389:SF14">
    <property type="entry name" value="SERINE PROTEASE FAM111A"/>
    <property type="match status" value="1"/>
</dbReference>
<proteinExistence type="predicted"/>
<dbReference type="InterPro" id="IPR009003">
    <property type="entry name" value="Peptidase_S1_PA"/>
</dbReference>
<organism evidence="2 3">
    <name type="scientific">Galeopterus variegatus</name>
    <name type="common">Malayan flying lemur</name>
    <name type="synonym">Cynocephalus variegatus</name>
    <dbReference type="NCBI Taxonomy" id="482537"/>
    <lineage>
        <taxon>Eukaryota</taxon>
        <taxon>Metazoa</taxon>
        <taxon>Chordata</taxon>
        <taxon>Craniata</taxon>
        <taxon>Vertebrata</taxon>
        <taxon>Euteleostomi</taxon>
        <taxon>Mammalia</taxon>
        <taxon>Eutheria</taxon>
        <taxon>Euarchontoglires</taxon>
        <taxon>Dermoptera</taxon>
        <taxon>Cynocephalidae</taxon>
        <taxon>Galeopterus</taxon>
    </lineage>
</organism>
<dbReference type="GeneID" id="103597521"/>
<gene>
    <name evidence="3" type="primary">FAM111A</name>
</gene>
<evidence type="ECO:0000256" key="1">
    <source>
        <dbReference type="SAM" id="MobiDB-lite"/>
    </source>
</evidence>
<evidence type="ECO:0000313" key="2">
    <source>
        <dbReference type="Proteomes" id="UP000694923"/>
    </source>
</evidence>
<evidence type="ECO:0000313" key="3">
    <source>
        <dbReference type="RefSeq" id="XP_008579599.1"/>
    </source>
</evidence>
<dbReference type="Gene3D" id="2.40.10.10">
    <property type="entry name" value="Trypsin-like serine proteases"/>
    <property type="match status" value="1"/>
</dbReference>
<dbReference type="PANTHER" id="PTHR14389">
    <property type="entry name" value="SI:CH1073-475A24.1"/>
    <property type="match status" value="1"/>
</dbReference>
<dbReference type="Pfam" id="PF13365">
    <property type="entry name" value="Trypsin_2"/>
    <property type="match status" value="1"/>
</dbReference>
<dbReference type="InterPro" id="IPR043504">
    <property type="entry name" value="Peptidase_S1_PA_chymotrypsin"/>
</dbReference>
<dbReference type="Proteomes" id="UP000694923">
    <property type="component" value="Unplaced"/>
</dbReference>
<reference evidence="3" key="1">
    <citation type="submission" date="2025-08" db="UniProtKB">
        <authorList>
            <consortium name="RefSeq"/>
        </authorList>
    </citation>
    <scope>IDENTIFICATION</scope>
</reference>
<feature type="region of interest" description="Disordered" evidence="1">
    <location>
        <begin position="24"/>
        <end position="76"/>
    </location>
</feature>